<feature type="compositionally biased region" description="Low complexity" evidence="1">
    <location>
        <begin position="12"/>
        <end position="32"/>
    </location>
</feature>
<evidence type="ECO:0000259" key="2">
    <source>
        <dbReference type="PROSITE" id="PS00028"/>
    </source>
</evidence>
<dbReference type="EMBL" id="CATQJA010002662">
    <property type="protein sequence ID" value="CAJ0580605.1"/>
    <property type="molecule type" value="Genomic_DNA"/>
</dbReference>
<sequence>MRPRRRGNAEAEGPPIEESSSVVSSPVKSTEVQLPKRGRPKKSLVVEGDDLTATPDVIHEPVVSSSTEPPTSGRSRRSRGTEGNLCPYCPFNAHNTPALLLAHLRNDHPGLKAVKREPVDVDEAAAGAQPEQIDVTPSPVKRPPRHKKKKIFEADGDPVDQLLDSSPPAAKKVAPNTPAILRNGPKKSAAPAEPKAVVVADVPNVTLPTPEKKVPPIKATRPKKPPPMNAEAAMTPIPIGENWEELDVVAEQPLAPQTSTSRMYIDDIRTTGPRSQQPYVRQVHIDVVDENTVIDEQEITEEYVDEEMITEEYVEEMSSGIKQPHGDENRYVGDARYTTMMPMRVAVLGDYGDDYDVIDVEGQNDEIYAKEEAMYHMEGLGGNRARPSRHNPLGDPNGRYPCYIETCKWRGNFRSVRCTHMRNAHPDWVRPPRFVLNRIARDGTVLQANDASARYSCFIDGCPWRGNYRASRSNHMKTQHKGWIPKRTRAANGGFVANGRYSCHVEECGWRGMSRSTRAVHMKREHPGFVNPIYTPRNIPCTDCGSSMTSHKLFVDHMVVDHRIGGIVQREFLDVREYEDWFEAVQDSFSIDFIKKMGMKNGPNYQILYLYCARSGGYCPTNGYDKKLDPMGIYEPRYAKHLRRRDKCGRNCAAFLRVMHWNDGRLSIIGCVEHTGHRLGTALLRLSPIEREAMDEYLYMMEESTPLELIIERLREIEGLTANECYEPQQRSADFGRQFVRADREHESLQKLLVDQETYPASSVFAVNPPREGQWTFTFGYIDEQMANNWKTYAHKGVCIDEVRLMLGEWDLRVTLVLVFDEEQYVRVAALYINDSPDKRPLFDKLTQIWSGEVQTFVTDCSDDYPALLDRYFGEYQPEGMLDLQFAEWHLLSEWSNSVDQLVVNRVDKYGIMCAMRRLLRTADNRVFEQTINELFEALREMQLDEVAQFVDNQLEPSFLKRWSPNERNPLTEHSNPNLEFACRMLRERYISCEQCSRIDEYLGYLVARVVEYNGSPLFPIENTREPDPPRELPQNYIEMALDGCEMTGPAVRHELVDDDDEEWEFQGTVPDGEPQPRFLGIEERRNYLMRDSQQIHEDLENSLSKEDAMMSEKPEIIEEVVEEEIVLAFDQAELVEQMMQNGELIMDEETETLVQPSGKKQRLLDMVNSLTGSLQNIPDEELELVGGSIEEVVEKVAAATPQKAKD</sequence>
<dbReference type="PANTHER" id="PTHR33936:SF22">
    <property type="entry name" value="C2H2-TYPE DOMAIN-CONTAINING PROTEIN"/>
    <property type="match status" value="1"/>
</dbReference>
<dbReference type="InterPro" id="IPR052797">
    <property type="entry name" value="RegFact_GeneExpr_CellDeath"/>
</dbReference>
<evidence type="ECO:0000313" key="3">
    <source>
        <dbReference type="EMBL" id="CAJ0580605.1"/>
    </source>
</evidence>
<dbReference type="Proteomes" id="UP001177023">
    <property type="component" value="Unassembled WGS sequence"/>
</dbReference>
<comment type="caution">
    <text evidence="3">The sequence shown here is derived from an EMBL/GenBank/DDBJ whole genome shotgun (WGS) entry which is preliminary data.</text>
</comment>
<feature type="compositionally biased region" description="Low complexity" evidence="1">
    <location>
        <begin position="60"/>
        <end position="73"/>
    </location>
</feature>
<evidence type="ECO:0000256" key="1">
    <source>
        <dbReference type="SAM" id="MobiDB-lite"/>
    </source>
</evidence>
<dbReference type="SMART" id="SM00355">
    <property type="entry name" value="ZnF_C2H2"/>
    <property type="match status" value="5"/>
</dbReference>
<reference evidence="3" key="1">
    <citation type="submission" date="2023-06" db="EMBL/GenBank/DDBJ databases">
        <authorList>
            <person name="Delattre M."/>
        </authorList>
    </citation>
    <scope>NUCLEOTIDE SEQUENCE</scope>
    <source>
        <strain evidence="3">AF72</strain>
    </source>
</reference>
<feature type="non-terminal residue" evidence="3">
    <location>
        <position position="1207"/>
    </location>
</feature>
<proteinExistence type="predicted"/>
<gene>
    <name evidence="3" type="ORF">MSPICULIGERA_LOCUS18799</name>
</gene>
<feature type="domain" description="C2H2-type" evidence="2">
    <location>
        <begin position="541"/>
        <end position="562"/>
    </location>
</feature>
<evidence type="ECO:0000313" key="4">
    <source>
        <dbReference type="Proteomes" id="UP001177023"/>
    </source>
</evidence>
<keyword evidence="4" id="KW-1185">Reference proteome</keyword>
<organism evidence="3 4">
    <name type="scientific">Mesorhabditis spiculigera</name>
    <dbReference type="NCBI Taxonomy" id="96644"/>
    <lineage>
        <taxon>Eukaryota</taxon>
        <taxon>Metazoa</taxon>
        <taxon>Ecdysozoa</taxon>
        <taxon>Nematoda</taxon>
        <taxon>Chromadorea</taxon>
        <taxon>Rhabditida</taxon>
        <taxon>Rhabditina</taxon>
        <taxon>Rhabditomorpha</taxon>
        <taxon>Rhabditoidea</taxon>
        <taxon>Rhabditidae</taxon>
        <taxon>Mesorhabditinae</taxon>
        <taxon>Mesorhabditis</taxon>
    </lineage>
</organism>
<protein>
    <recommendedName>
        <fullName evidence="2">C2H2-type domain-containing protein</fullName>
    </recommendedName>
</protein>
<accession>A0AA36D486</accession>
<feature type="region of interest" description="Disordered" evidence="1">
    <location>
        <begin position="1"/>
        <end position="84"/>
    </location>
</feature>
<name>A0AA36D486_9BILA</name>
<dbReference type="AlphaFoldDB" id="A0AA36D486"/>
<feature type="region of interest" description="Disordered" evidence="1">
    <location>
        <begin position="124"/>
        <end position="194"/>
    </location>
</feature>
<feature type="region of interest" description="Disordered" evidence="1">
    <location>
        <begin position="209"/>
        <end position="230"/>
    </location>
</feature>
<dbReference type="PANTHER" id="PTHR33936">
    <property type="entry name" value="PROTEIN CBG17840"/>
    <property type="match status" value="1"/>
</dbReference>
<dbReference type="PROSITE" id="PS00028">
    <property type="entry name" value="ZINC_FINGER_C2H2_1"/>
    <property type="match status" value="1"/>
</dbReference>
<dbReference type="InterPro" id="IPR013087">
    <property type="entry name" value="Znf_C2H2_type"/>
</dbReference>